<dbReference type="GO" id="GO:0045892">
    <property type="term" value="P:negative regulation of DNA-templated transcription"/>
    <property type="evidence" value="ECO:0007669"/>
    <property type="project" value="TreeGrafter"/>
</dbReference>
<feature type="region of interest" description="Disordered" evidence="12">
    <location>
        <begin position="1"/>
        <end position="26"/>
    </location>
</feature>
<dbReference type="InterPro" id="IPR009071">
    <property type="entry name" value="HMG_box_dom"/>
</dbReference>
<dbReference type="SUPFAM" id="SSF47095">
    <property type="entry name" value="HMG-box"/>
    <property type="match status" value="1"/>
</dbReference>
<sequence>MVPNAKNESENEKMNAGKKKKQPPPNAYSIFMREFQATQREMGRSFSLAECANLCADLWAKLPPEERMIYQERADDAKQRVRNEKMNSKGVALHKIHQLHLSEEMKLQRMNEDIECTVQCLDKKTTLLEKVFHVIHMNYFCKTDKGSFYPAEIALAEFTLRDGIIRVVHSFTTSGELETGYRSTAMEHCNDTHRTPLDLKWGNKMLESKGPDEVLSLIVETLQAGPGLGELPPLYTMPDEVNTILNESCVLGVLGTLCEMQNLKENTFKVYSLPKLFYELRNKARENTFPSIAIALNELEKDVFKYTNGIACDFHEEEDVSPFCSKSIVQRYVYMICDHVCKDLGIRMRPGFHCPRNADLHGSTALKENRSTNPVPQKETPLREPHVSRASSYWDSEASSVASSMTAADDDDDLPSGWRGAAAKEPPKRSGAASGTASSGWSKIVNTGEAAVPKLDNFDDFPSIGGPPARSSNNWTRGRGRHLTDRFDDLNLN</sequence>
<dbReference type="GO" id="GO:0043565">
    <property type="term" value="F:sequence-specific DNA binding"/>
    <property type="evidence" value="ECO:0007669"/>
    <property type="project" value="TreeGrafter"/>
</dbReference>
<feature type="DNA-binding region" description="HMG box" evidence="11">
    <location>
        <begin position="21"/>
        <end position="89"/>
    </location>
</feature>
<keyword evidence="9 11" id="KW-0539">Nucleus</keyword>
<evidence type="ECO:0000256" key="7">
    <source>
        <dbReference type="ARBA" id="ARBA00023125"/>
    </source>
</evidence>
<proteinExistence type="inferred from homology"/>
<evidence type="ECO:0000256" key="3">
    <source>
        <dbReference type="ARBA" id="ARBA00007057"/>
    </source>
</evidence>
<name>A0A482X5U8_LAOST</name>
<keyword evidence="7 11" id="KW-0238">DNA-binding</keyword>
<dbReference type="GO" id="GO:0043186">
    <property type="term" value="C:P granule"/>
    <property type="evidence" value="ECO:0007669"/>
    <property type="project" value="TreeGrafter"/>
</dbReference>
<accession>A0A482X5U8</accession>
<organism evidence="14 15">
    <name type="scientific">Laodelphax striatellus</name>
    <name type="common">Small brown planthopper</name>
    <name type="synonym">Delphax striatella</name>
    <dbReference type="NCBI Taxonomy" id="195883"/>
    <lineage>
        <taxon>Eukaryota</taxon>
        <taxon>Metazoa</taxon>
        <taxon>Ecdysozoa</taxon>
        <taxon>Arthropoda</taxon>
        <taxon>Hexapoda</taxon>
        <taxon>Insecta</taxon>
        <taxon>Pterygota</taxon>
        <taxon>Neoptera</taxon>
        <taxon>Paraneoptera</taxon>
        <taxon>Hemiptera</taxon>
        <taxon>Auchenorrhyncha</taxon>
        <taxon>Fulgoroidea</taxon>
        <taxon>Delphacidae</taxon>
        <taxon>Criomorphinae</taxon>
        <taxon>Laodelphax</taxon>
    </lineage>
</organism>
<protein>
    <recommendedName>
        <fullName evidence="13">HMG box domain-containing protein</fullName>
    </recommendedName>
</protein>
<evidence type="ECO:0000256" key="9">
    <source>
        <dbReference type="ARBA" id="ARBA00023242"/>
    </source>
</evidence>
<evidence type="ECO:0000256" key="11">
    <source>
        <dbReference type="PROSITE-ProRule" id="PRU00267"/>
    </source>
</evidence>
<keyword evidence="6" id="KW-0221">Differentiation</keyword>
<feature type="domain" description="HMG box" evidence="13">
    <location>
        <begin position="21"/>
        <end position="89"/>
    </location>
</feature>
<evidence type="ECO:0000256" key="4">
    <source>
        <dbReference type="ARBA" id="ARBA00022473"/>
    </source>
</evidence>
<dbReference type="Proteomes" id="UP000291343">
    <property type="component" value="Unassembled WGS sequence"/>
</dbReference>
<feature type="compositionally biased region" description="Low complexity" evidence="12">
    <location>
        <begin position="430"/>
        <end position="442"/>
    </location>
</feature>
<dbReference type="Pfam" id="PF13017">
    <property type="entry name" value="Maelstrom"/>
    <property type="match status" value="1"/>
</dbReference>
<dbReference type="OrthoDB" id="24555at2759"/>
<evidence type="ECO:0000256" key="5">
    <source>
        <dbReference type="ARBA" id="ARBA00022490"/>
    </source>
</evidence>
<dbReference type="InterPro" id="IPR036910">
    <property type="entry name" value="HMG_box_dom_sf"/>
</dbReference>
<dbReference type="PANTHER" id="PTHR21358">
    <property type="entry name" value="PROTEIN MAELSTROM HOMOLOG"/>
    <property type="match status" value="1"/>
</dbReference>
<reference evidence="14 15" key="1">
    <citation type="journal article" date="2017" name="Gigascience">
        <title>Genome sequence of the small brown planthopper, Laodelphax striatellus.</title>
        <authorList>
            <person name="Zhu J."/>
            <person name="Jiang F."/>
            <person name="Wang X."/>
            <person name="Yang P."/>
            <person name="Bao Y."/>
            <person name="Zhao W."/>
            <person name="Wang W."/>
            <person name="Lu H."/>
            <person name="Wang Q."/>
            <person name="Cui N."/>
            <person name="Li J."/>
            <person name="Chen X."/>
            <person name="Luo L."/>
            <person name="Yu J."/>
            <person name="Kang L."/>
            <person name="Cui F."/>
        </authorList>
    </citation>
    <scope>NUCLEOTIDE SEQUENCE [LARGE SCALE GENOMIC DNA]</scope>
    <source>
        <strain evidence="14">Lst14</strain>
    </source>
</reference>
<dbReference type="PANTHER" id="PTHR21358:SF4">
    <property type="entry name" value="PROTEIN MAELSTROM HOMOLOG"/>
    <property type="match status" value="1"/>
</dbReference>
<dbReference type="GO" id="GO:0060964">
    <property type="term" value="P:regulation of miRNA-mediated gene silencing"/>
    <property type="evidence" value="ECO:0007669"/>
    <property type="project" value="InterPro"/>
</dbReference>
<feature type="compositionally biased region" description="Low complexity" evidence="12">
    <location>
        <begin position="388"/>
        <end position="407"/>
    </location>
</feature>
<dbReference type="GO" id="GO:0030154">
    <property type="term" value="P:cell differentiation"/>
    <property type="evidence" value="ECO:0007669"/>
    <property type="project" value="UniProtKB-KW"/>
</dbReference>
<evidence type="ECO:0000313" key="14">
    <source>
        <dbReference type="EMBL" id="RZF40661.1"/>
    </source>
</evidence>
<evidence type="ECO:0000259" key="13">
    <source>
        <dbReference type="PROSITE" id="PS50118"/>
    </source>
</evidence>
<feature type="compositionally biased region" description="Basic and acidic residues" evidence="12">
    <location>
        <begin position="482"/>
        <end position="493"/>
    </location>
</feature>
<evidence type="ECO:0000256" key="1">
    <source>
        <dbReference type="ARBA" id="ARBA00004123"/>
    </source>
</evidence>
<evidence type="ECO:0000313" key="15">
    <source>
        <dbReference type="Proteomes" id="UP000291343"/>
    </source>
</evidence>
<keyword evidence="10" id="KW-0469">Meiosis</keyword>
<dbReference type="SMART" id="SM00398">
    <property type="entry name" value="HMG"/>
    <property type="match status" value="1"/>
</dbReference>
<keyword evidence="8" id="KW-0943">RNA-mediated gene silencing</keyword>
<comment type="similarity">
    <text evidence="3">Belongs to the maelstrom family.</text>
</comment>
<dbReference type="GO" id="GO:0005634">
    <property type="term" value="C:nucleus"/>
    <property type="evidence" value="ECO:0007669"/>
    <property type="project" value="UniProtKB-SubCell"/>
</dbReference>
<dbReference type="Gene3D" id="1.10.30.10">
    <property type="entry name" value="High mobility group box domain"/>
    <property type="match status" value="1"/>
</dbReference>
<dbReference type="FunCoup" id="A0A482X5U8">
    <property type="interactions" value="38"/>
</dbReference>
<dbReference type="AlphaFoldDB" id="A0A482X5U8"/>
<evidence type="ECO:0000256" key="10">
    <source>
        <dbReference type="ARBA" id="ARBA00023254"/>
    </source>
</evidence>
<dbReference type="InterPro" id="IPR024970">
    <property type="entry name" value="Maelstrom"/>
</dbReference>
<keyword evidence="15" id="KW-1185">Reference proteome</keyword>
<dbReference type="GO" id="GO:0007140">
    <property type="term" value="P:male meiotic nuclear division"/>
    <property type="evidence" value="ECO:0007669"/>
    <property type="project" value="TreeGrafter"/>
</dbReference>
<evidence type="ECO:0000256" key="2">
    <source>
        <dbReference type="ARBA" id="ARBA00004496"/>
    </source>
</evidence>
<gene>
    <name evidence="14" type="ORF">LSTR_LSTR012762</name>
</gene>
<dbReference type="GO" id="GO:0007283">
    <property type="term" value="P:spermatogenesis"/>
    <property type="evidence" value="ECO:0007669"/>
    <property type="project" value="TreeGrafter"/>
</dbReference>
<evidence type="ECO:0000256" key="8">
    <source>
        <dbReference type="ARBA" id="ARBA00023158"/>
    </source>
</evidence>
<dbReference type="EMBL" id="QKKF02018020">
    <property type="protein sequence ID" value="RZF40661.1"/>
    <property type="molecule type" value="Genomic_DNA"/>
</dbReference>
<comment type="caution">
    <text evidence="14">The sequence shown here is derived from an EMBL/GenBank/DDBJ whole genome shotgun (WGS) entry which is preliminary data.</text>
</comment>
<evidence type="ECO:0000256" key="6">
    <source>
        <dbReference type="ARBA" id="ARBA00022782"/>
    </source>
</evidence>
<dbReference type="Pfam" id="PF09011">
    <property type="entry name" value="HMG_box_2"/>
    <property type="match status" value="1"/>
</dbReference>
<dbReference type="PROSITE" id="PS50118">
    <property type="entry name" value="HMG_BOX_2"/>
    <property type="match status" value="1"/>
</dbReference>
<dbReference type="InterPro" id="IPR039259">
    <property type="entry name" value="Protein_maelstrom"/>
</dbReference>
<feature type="region of interest" description="Disordered" evidence="12">
    <location>
        <begin position="363"/>
        <end position="493"/>
    </location>
</feature>
<comment type="subcellular location">
    <subcellularLocation>
        <location evidence="2">Cytoplasm</location>
    </subcellularLocation>
    <subcellularLocation>
        <location evidence="1">Nucleus</location>
    </subcellularLocation>
</comment>
<dbReference type="InParanoid" id="A0A482X5U8"/>
<evidence type="ECO:0000256" key="12">
    <source>
        <dbReference type="SAM" id="MobiDB-lite"/>
    </source>
</evidence>
<keyword evidence="4" id="KW-0217">Developmental protein</keyword>
<dbReference type="SMR" id="A0A482X5U8"/>
<dbReference type="GO" id="GO:0034587">
    <property type="term" value="P:piRNA processing"/>
    <property type="evidence" value="ECO:0007669"/>
    <property type="project" value="TreeGrafter"/>
</dbReference>
<keyword evidence="5" id="KW-0963">Cytoplasm</keyword>